<protein>
    <recommendedName>
        <fullName evidence="4">NB-ARC domain-containing protein</fullName>
    </recommendedName>
</protein>
<dbReference type="OrthoDB" id="1736134at2759"/>
<dbReference type="InterPro" id="IPR032675">
    <property type="entry name" value="LRR_dom_sf"/>
</dbReference>
<evidence type="ECO:0000313" key="3">
    <source>
        <dbReference type="Proteomes" id="UP000323000"/>
    </source>
</evidence>
<reference evidence="3" key="1">
    <citation type="journal article" date="2019" name="Gigascience">
        <title>De novo genome assembly of the endangered Acer yangbiense, a plant species with extremely small populations endemic to Yunnan Province, China.</title>
        <authorList>
            <person name="Yang J."/>
            <person name="Wariss H.M."/>
            <person name="Tao L."/>
            <person name="Zhang R."/>
            <person name="Yun Q."/>
            <person name="Hollingsworth P."/>
            <person name="Dao Z."/>
            <person name="Luo G."/>
            <person name="Guo H."/>
            <person name="Ma Y."/>
            <person name="Sun W."/>
        </authorList>
    </citation>
    <scope>NUCLEOTIDE SEQUENCE [LARGE SCALE GENOMIC DNA]</scope>
    <source>
        <strain evidence="3">cv. Malutang</strain>
    </source>
</reference>
<dbReference type="EMBL" id="VAHF01000008">
    <property type="protein sequence ID" value="TXG55933.1"/>
    <property type="molecule type" value="Genomic_DNA"/>
</dbReference>
<dbReference type="Proteomes" id="UP000323000">
    <property type="component" value="Chromosome 8"/>
</dbReference>
<name>A0A5C7HFM0_9ROSI</name>
<sequence>MLEWINWSPLAVAGGGFPSLQELHIKKCKNLIEIPNCLPSLVLLCINECWQLQFDDIMDYPKLQDLRIRSCNYLKKFTLNFSSELKFLQIHDCGYLRFIKISKDLHQDLKFFQELEISKCPNLEIFSGGGLPASNLTSFSVSNCNTLRLMPKQMHELLSSLQTLNISDCPELESFPDGGLPPSLQTLTIQNCVKLSSMPE</sequence>
<dbReference type="GO" id="GO:0006952">
    <property type="term" value="P:defense response"/>
    <property type="evidence" value="ECO:0007669"/>
    <property type="project" value="UniProtKB-KW"/>
</dbReference>
<proteinExistence type="predicted"/>
<comment type="caution">
    <text evidence="2">The sequence shown here is derived from an EMBL/GenBank/DDBJ whole genome shotgun (WGS) entry which is preliminary data.</text>
</comment>
<dbReference type="PANTHER" id="PTHR36766">
    <property type="entry name" value="PLANT BROAD-SPECTRUM MILDEW RESISTANCE PROTEIN RPW8"/>
    <property type="match status" value="1"/>
</dbReference>
<dbReference type="Gene3D" id="3.80.10.10">
    <property type="entry name" value="Ribonuclease Inhibitor"/>
    <property type="match status" value="2"/>
</dbReference>
<dbReference type="SUPFAM" id="SSF52058">
    <property type="entry name" value="L domain-like"/>
    <property type="match status" value="1"/>
</dbReference>
<evidence type="ECO:0008006" key="4">
    <source>
        <dbReference type="Google" id="ProtNLM"/>
    </source>
</evidence>
<gene>
    <name evidence="2" type="ORF">EZV62_017246</name>
</gene>
<keyword evidence="1" id="KW-0611">Plant defense</keyword>
<accession>A0A5C7HFM0</accession>
<evidence type="ECO:0000256" key="1">
    <source>
        <dbReference type="ARBA" id="ARBA00022821"/>
    </source>
</evidence>
<organism evidence="2 3">
    <name type="scientific">Acer yangbiense</name>
    <dbReference type="NCBI Taxonomy" id="1000413"/>
    <lineage>
        <taxon>Eukaryota</taxon>
        <taxon>Viridiplantae</taxon>
        <taxon>Streptophyta</taxon>
        <taxon>Embryophyta</taxon>
        <taxon>Tracheophyta</taxon>
        <taxon>Spermatophyta</taxon>
        <taxon>Magnoliopsida</taxon>
        <taxon>eudicotyledons</taxon>
        <taxon>Gunneridae</taxon>
        <taxon>Pentapetalae</taxon>
        <taxon>rosids</taxon>
        <taxon>malvids</taxon>
        <taxon>Sapindales</taxon>
        <taxon>Sapindaceae</taxon>
        <taxon>Hippocastanoideae</taxon>
        <taxon>Acereae</taxon>
        <taxon>Acer</taxon>
    </lineage>
</organism>
<dbReference type="AlphaFoldDB" id="A0A5C7HFM0"/>
<dbReference type="PANTHER" id="PTHR36766:SF51">
    <property type="entry name" value="DISEASE RESISTANCE RPP13-LIKE PROTEIN 1"/>
    <property type="match status" value="1"/>
</dbReference>
<keyword evidence="3" id="KW-1185">Reference proteome</keyword>
<evidence type="ECO:0000313" key="2">
    <source>
        <dbReference type="EMBL" id="TXG55933.1"/>
    </source>
</evidence>